<dbReference type="GO" id="GO:0016020">
    <property type="term" value="C:membrane"/>
    <property type="evidence" value="ECO:0007669"/>
    <property type="project" value="UniProtKB-SubCell"/>
</dbReference>
<keyword evidence="8" id="KW-0407">Ion channel</keyword>
<comment type="caution">
    <text evidence="10">The sequence shown here is derived from an EMBL/GenBank/DDBJ whole genome shotgun (WGS) entry which is preliminary data.</text>
</comment>
<evidence type="ECO:0000256" key="4">
    <source>
        <dbReference type="ARBA" id="ARBA00022692"/>
    </source>
</evidence>
<gene>
    <name evidence="10" type="ORF">CKAN_00944700</name>
</gene>
<keyword evidence="6" id="KW-0406">Ion transport</keyword>
<evidence type="ECO:0000256" key="5">
    <source>
        <dbReference type="ARBA" id="ARBA00022989"/>
    </source>
</evidence>
<protein>
    <submittedName>
        <fullName evidence="10">Aluminum-activated malate transporter</fullName>
    </submittedName>
</protein>
<keyword evidence="5 9" id="KW-1133">Transmembrane helix</keyword>
<proteinExistence type="inferred from homology"/>
<evidence type="ECO:0000256" key="2">
    <source>
        <dbReference type="ARBA" id="ARBA00007079"/>
    </source>
</evidence>
<feature type="transmembrane region" description="Helical" evidence="9">
    <location>
        <begin position="61"/>
        <end position="80"/>
    </location>
</feature>
<comment type="subcellular location">
    <subcellularLocation>
        <location evidence="1">Membrane</location>
        <topology evidence="1">Multi-pass membrane protein</topology>
    </subcellularLocation>
</comment>
<evidence type="ECO:0000256" key="7">
    <source>
        <dbReference type="ARBA" id="ARBA00023136"/>
    </source>
</evidence>
<keyword evidence="11" id="KW-1185">Reference proteome</keyword>
<evidence type="ECO:0000313" key="11">
    <source>
        <dbReference type="Proteomes" id="UP000283530"/>
    </source>
</evidence>
<dbReference type="Pfam" id="PF11744">
    <property type="entry name" value="ALMT"/>
    <property type="match status" value="2"/>
</dbReference>
<dbReference type="PANTHER" id="PTHR31086">
    <property type="entry name" value="ALUMINUM-ACTIVATED MALATE TRANSPORTER 10"/>
    <property type="match status" value="1"/>
</dbReference>
<feature type="transmembrane region" description="Helical" evidence="9">
    <location>
        <begin position="203"/>
        <end position="225"/>
    </location>
</feature>
<keyword evidence="7 9" id="KW-0472">Membrane</keyword>
<evidence type="ECO:0000256" key="8">
    <source>
        <dbReference type="ARBA" id="ARBA00023303"/>
    </source>
</evidence>
<dbReference type="OrthoDB" id="68611at2759"/>
<feature type="transmembrane region" description="Helical" evidence="9">
    <location>
        <begin position="145"/>
        <end position="164"/>
    </location>
</feature>
<dbReference type="STRING" id="337451.A0A443NQI9"/>
<dbReference type="InterPro" id="IPR020966">
    <property type="entry name" value="ALMT"/>
</dbReference>
<dbReference type="Proteomes" id="UP000283530">
    <property type="component" value="Unassembled WGS sequence"/>
</dbReference>
<reference evidence="10 11" key="1">
    <citation type="journal article" date="2019" name="Nat. Plants">
        <title>Stout camphor tree genome fills gaps in understanding of flowering plant genome evolution.</title>
        <authorList>
            <person name="Chaw S.M."/>
            <person name="Liu Y.C."/>
            <person name="Wu Y.W."/>
            <person name="Wang H.Y."/>
            <person name="Lin C.I."/>
            <person name="Wu C.S."/>
            <person name="Ke H.M."/>
            <person name="Chang L.Y."/>
            <person name="Hsu C.Y."/>
            <person name="Yang H.T."/>
            <person name="Sudianto E."/>
            <person name="Hsu M.H."/>
            <person name="Wu K.P."/>
            <person name="Wang L.N."/>
            <person name="Leebens-Mack J.H."/>
            <person name="Tsai I.J."/>
        </authorList>
    </citation>
    <scope>NUCLEOTIDE SEQUENCE [LARGE SCALE GENOMIC DNA]</scope>
    <source>
        <strain evidence="11">cv. Chaw 1501</strain>
        <tissue evidence="10">Young leaves</tissue>
    </source>
</reference>
<dbReference type="AlphaFoldDB" id="A0A443NQI9"/>
<evidence type="ECO:0000313" key="10">
    <source>
        <dbReference type="EMBL" id="RWR80789.1"/>
    </source>
</evidence>
<evidence type="ECO:0000256" key="3">
    <source>
        <dbReference type="ARBA" id="ARBA00022448"/>
    </source>
</evidence>
<keyword evidence="3" id="KW-0813">Transport</keyword>
<dbReference type="EMBL" id="QPKB01000003">
    <property type="protein sequence ID" value="RWR80789.1"/>
    <property type="molecule type" value="Genomic_DNA"/>
</dbReference>
<accession>A0A443NQI9</accession>
<dbReference type="GO" id="GO:0015743">
    <property type="term" value="P:malate transport"/>
    <property type="evidence" value="ECO:0007669"/>
    <property type="project" value="InterPro"/>
</dbReference>
<evidence type="ECO:0000256" key="9">
    <source>
        <dbReference type="SAM" id="Phobius"/>
    </source>
</evidence>
<feature type="transmembrane region" description="Helical" evidence="9">
    <location>
        <begin position="92"/>
        <end position="111"/>
    </location>
</feature>
<evidence type="ECO:0000256" key="6">
    <source>
        <dbReference type="ARBA" id="ARBA00023065"/>
    </source>
</evidence>
<evidence type="ECO:0000256" key="1">
    <source>
        <dbReference type="ARBA" id="ARBA00004141"/>
    </source>
</evidence>
<comment type="similarity">
    <text evidence="2">Belongs to the aromatic acid exporter (TC 2.A.85) family.</text>
</comment>
<dbReference type="GO" id="GO:0034220">
    <property type="term" value="P:monoatomic ion transmembrane transport"/>
    <property type="evidence" value="ECO:0007669"/>
    <property type="project" value="UniProtKB-KW"/>
</dbReference>
<feature type="transmembrane region" description="Helical" evidence="9">
    <location>
        <begin position="118"/>
        <end position="139"/>
    </location>
</feature>
<keyword evidence="4 9" id="KW-0812">Transmembrane</keyword>
<feature type="transmembrane region" description="Helical" evidence="9">
    <location>
        <begin position="171"/>
        <end position="191"/>
    </location>
</feature>
<name>A0A443NQI9_9MAGN</name>
<organism evidence="10 11">
    <name type="scientific">Cinnamomum micranthum f. kanehirae</name>
    <dbReference type="NCBI Taxonomy" id="337451"/>
    <lineage>
        <taxon>Eukaryota</taxon>
        <taxon>Viridiplantae</taxon>
        <taxon>Streptophyta</taxon>
        <taxon>Embryophyta</taxon>
        <taxon>Tracheophyta</taxon>
        <taxon>Spermatophyta</taxon>
        <taxon>Magnoliopsida</taxon>
        <taxon>Magnoliidae</taxon>
        <taxon>Laurales</taxon>
        <taxon>Lauraceae</taxon>
        <taxon>Cinnamomum</taxon>
    </lineage>
</organism>
<sequence>MANGLEWRVVFPNGSSQELVPQSGWGRRVWMGAWGLILGLKLRLLGLVEKIWKLGVDDPRRVVHGLKVGISLTLVSLFYYMRPLYDGVGGTAMWAVMTVVVVFEFTVGATLSKGLNRGMATLLAGSLAIGIHWIANQLGDQADPIIRSTAVFLLASVATFSRFIPIVKTRFDYGVSIFILTFSLVSVSGYRVEELVVFARHRLYTIAIGGSVCMLISMLICPNWAGGDLHQLITRNMEKLACSLERCVSEYFEDSECLDPKEEPCQGFQGYKCVLNSKATEETLANFARWEPAHGCFSFRHPWKQYIKIGTVMRHCAYCVEALEASINSDNKAPEFIKKHFREVFMRLSSHSSNVLRELAAATKTMRKSSNLDLLVEEMKMAVGELQSSLRYFPHQLIPPPIEATEDKRAPAHAPPTHVPFMEVLPLVTAASLLIEIVVRIEGLVDAVDELAGLANFKPAIDDKPKQSMVTNNPPQELQGQEAMKVLQQV</sequence>